<keyword evidence="2" id="KW-0285">Flavoprotein</keyword>
<keyword evidence="5" id="KW-0560">Oxidoreductase</keyword>
<dbReference type="EMBL" id="RCTF01000023">
    <property type="protein sequence ID" value="RLP73233.1"/>
    <property type="molecule type" value="Genomic_DNA"/>
</dbReference>
<keyword evidence="8" id="KW-1185">Reference proteome</keyword>
<dbReference type="InterPro" id="IPR013785">
    <property type="entry name" value="Aldolase_TIM"/>
</dbReference>
<evidence type="ECO:0000313" key="8">
    <source>
        <dbReference type="Proteomes" id="UP000269692"/>
    </source>
</evidence>
<comment type="caution">
    <text evidence="7">The sequence shown here is derived from an EMBL/GenBank/DDBJ whole genome shotgun (WGS) entry which is preliminary data.</text>
</comment>
<evidence type="ECO:0000256" key="1">
    <source>
        <dbReference type="ARBA" id="ARBA00001917"/>
    </source>
</evidence>
<dbReference type="Gene3D" id="3.20.20.70">
    <property type="entry name" value="Aldolase class I"/>
    <property type="match status" value="1"/>
</dbReference>
<dbReference type="PANTHER" id="PTHR43303">
    <property type="entry name" value="NADPH DEHYDROGENASE C23G7.10C-RELATED"/>
    <property type="match status" value="1"/>
</dbReference>
<dbReference type="GO" id="GO:0010181">
    <property type="term" value="F:FMN binding"/>
    <property type="evidence" value="ECO:0007669"/>
    <property type="project" value="InterPro"/>
</dbReference>
<dbReference type="InterPro" id="IPR001155">
    <property type="entry name" value="OxRdtase_FMN_N"/>
</dbReference>
<evidence type="ECO:0000256" key="3">
    <source>
        <dbReference type="ARBA" id="ARBA00022643"/>
    </source>
</evidence>
<feature type="domain" description="NADH:flavin oxidoreductase/NADH oxidase N-terminal" evidence="6">
    <location>
        <begin position="6"/>
        <end position="341"/>
    </location>
</feature>
<proteinExistence type="predicted"/>
<name>A0A3L6ZYX3_9HYPH</name>
<accession>A0A3L6ZYX3</accession>
<sequence>MPKTTLFSPFSLRDVTFDNRIVVSPMGQYSADENGFATSWHTMHLGHLAVSGAGLVFTEATAVEPRGRVSGRCLGIWSDDHVAGLKEVVGFCRRHGGAKLGMQLAHSGRKGSVTVPWEKQQGMEDGEGGWLMASPSAVPYPGRPVPEALDEAGLREVREAFAAAARRADAAGFDVIEIHNAHGYLLHSFLSPHANARTDAYGGSRENRMRFPLEVFEAVRAAWPAGKPLGVRVSSTDWTPDGWQPHDTVAFAHELKARGCDYICASSGGSSPDQKIPVGPGYQVPFADQVRRAADIPTMAVGLITKPQQAEDILKSGQADFVALGRGMLYEPRWAWHAAEHFGEEVYFPPQYERSHPSMRPGDFLKPFRESAAAAQAKAS</sequence>
<reference evidence="7 8" key="1">
    <citation type="submission" date="2018-10" db="EMBL/GenBank/DDBJ databases">
        <title>Xanthobacter tagetidis genome sequencing and assembly.</title>
        <authorList>
            <person name="Maclea K.S."/>
            <person name="Goen A.E."/>
            <person name="Fatima S.A."/>
        </authorList>
    </citation>
    <scope>NUCLEOTIDE SEQUENCE [LARGE SCALE GENOMIC DNA]</scope>
    <source>
        <strain evidence="7 8">ATCC 700314</strain>
    </source>
</reference>
<dbReference type="CDD" id="cd02932">
    <property type="entry name" value="OYE_YqiM_FMN"/>
    <property type="match status" value="1"/>
</dbReference>
<dbReference type="Pfam" id="PF00724">
    <property type="entry name" value="Oxidored_FMN"/>
    <property type="match status" value="1"/>
</dbReference>
<protein>
    <submittedName>
        <fullName evidence="7">NADH:flavin oxidoreductase/NADH oxidase</fullName>
    </submittedName>
</protein>
<gene>
    <name evidence="7" type="ORF">D9R14_20540</name>
</gene>
<evidence type="ECO:0000256" key="5">
    <source>
        <dbReference type="ARBA" id="ARBA00023002"/>
    </source>
</evidence>
<evidence type="ECO:0000256" key="4">
    <source>
        <dbReference type="ARBA" id="ARBA00022857"/>
    </source>
</evidence>
<evidence type="ECO:0000259" key="6">
    <source>
        <dbReference type="Pfam" id="PF00724"/>
    </source>
</evidence>
<dbReference type="SUPFAM" id="SSF51395">
    <property type="entry name" value="FMN-linked oxidoreductases"/>
    <property type="match status" value="1"/>
</dbReference>
<organism evidence="7 8">
    <name type="scientific">Xanthobacter tagetidis</name>
    <dbReference type="NCBI Taxonomy" id="60216"/>
    <lineage>
        <taxon>Bacteria</taxon>
        <taxon>Pseudomonadati</taxon>
        <taxon>Pseudomonadota</taxon>
        <taxon>Alphaproteobacteria</taxon>
        <taxon>Hyphomicrobiales</taxon>
        <taxon>Xanthobacteraceae</taxon>
        <taxon>Xanthobacter</taxon>
    </lineage>
</organism>
<evidence type="ECO:0000313" key="7">
    <source>
        <dbReference type="EMBL" id="RLP73233.1"/>
    </source>
</evidence>
<dbReference type="AlphaFoldDB" id="A0A3L6ZYX3"/>
<keyword evidence="4" id="KW-0521">NADP</keyword>
<keyword evidence="3" id="KW-0288">FMN</keyword>
<evidence type="ECO:0000256" key="2">
    <source>
        <dbReference type="ARBA" id="ARBA00022630"/>
    </source>
</evidence>
<comment type="cofactor">
    <cofactor evidence="1">
        <name>FMN</name>
        <dbReference type="ChEBI" id="CHEBI:58210"/>
    </cofactor>
</comment>
<dbReference type="GO" id="GO:0003959">
    <property type="term" value="F:NADPH dehydrogenase activity"/>
    <property type="evidence" value="ECO:0007669"/>
    <property type="project" value="InterPro"/>
</dbReference>
<dbReference type="OrthoDB" id="9804454at2"/>
<dbReference type="RefSeq" id="WP_121625232.1">
    <property type="nucleotide sequence ID" value="NZ_JACIIW010000002.1"/>
</dbReference>
<dbReference type="Proteomes" id="UP000269692">
    <property type="component" value="Unassembled WGS sequence"/>
</dbReference>
<dbReference type="InterPro" id="IPR044152">
    <property type="entry name" value="YqjM-like"/>
</dbReference>
<dbReference type="GO" id="GO:0050661">
    <property type="term" value="F:NADP binding"/>
    <property type="evidence" value="ECO:0007669"/>
    <property type="project" value="InterPro"/>
</dbReference>
<dbReference type="PANTHER" id="PTHR43303:SF4">
    <property type="entry name" value="NADPH DEHYDROGENASE C23G7.10C-RELATED"/>
    <property type="match status" value="1"/>
</dbReference>